<dbReference type="EMBL" id="HACM01008628">
    <property type="protein sequence ID" value="CRZ09070.1"/>
    <property type="molecule type" value="Transcribed_RNA"/>
</dbReference>
<feature type="transmembrane region" description="Helical" evidence="9">
    <location>
        <begin position="254"/>
        <end position="274"/>
    </location>
</feature>
<keyword evidence="6" id="KW-0560">Oxidoreductase</keyword>
<feature type="transmembrane region" description="Helical" evidence="9">
    <location>
        <begin position="120"/>
        <end position="140"/>
    </location>
</feature>
<feature type="transmembrane region" description="Helical" evidence="9">
    <location>
        <begin position="280"/>
        <end position="299"/>
    </location>
</feature>
<reference evidence="11" key="1">
    <citation type="submission" date="2015-04" db="EMBL/GenBank/DDBJ databases">
        <title>The genome sequence of the plant pathogenic Rhizarian Plasmodiophora brassicae reveals insights in its biotrophic life cycle and the origin of chitin synthesis.</title>
        <authorList>
            <person name="Schwelm A."/>
            <person name="Fogelqvist J."/>
            <person name="Knaust A."/>
            <person name="Julke S."/>
            <person name="Lilja T."/>
            <person name="Dhandapani V."/>
            <person name="Bonilla-Rosso G."/>
            <person name="Karlsson M."/>
            <person name="Shevchenko A."/>
            <person name="Choi S.R."/>
            <person name="Kim H.G."/>
            <person name="Park J.Y."/>
            <person name="Lim Y.P."/>
            <person name="Ludwig-Muller J."/>
            <person name="Dixelius C."/>
        </authorList>
    </citation>
    <scope>NUCLEOTIDE SEQUENCE</scope>
    <source>
        <tissue evidence="11">Potato root galls</tissue>
    </source>
</reference>
<comment type="subcellular location">
    <subcellularLocation>
        <location evidence="1">Membrane</location>
        <topology evidence="1">Multi-pass membrane protein</topology>
    </subcellularLocation>
</comment>
<dbReference type="Gene3D" id="3.10.20.90">
    <property type="entry name" value="Phosphatidylinositol 3-kinase Catalytic Subunit, Chain A, domain 1"/>
    <property type="match status" value="1"/>
</dbReference>
<dbReference type="InterPro" id="IPR001104">
    <property type="entry name" value="3-oxo-5_a-steroid_4-DH_C"/>
</dbReference>
<dbReference type="Pfam" id="PF02544">
    <property type="entry name" value="Steroid_dh"/>
    <property type="match status" value="1"/>
</dbReference>
<keyword evidence="7" id="KW-0443">Lipid metabolism</keyword>
<name>A0A0H5R4D8_9EUKA</name>
<evidence type="ECO:0000256" key="7">
    <source>
        <dbReference type="ARBA" id="ARBA00023098"/>
    </source>
</evidence>
<evidence type="ECO:0000256" key="8">
    <source>
        <dbReference type="ARBA" id="ARBA00023136"/>
    </source>
</evidence>
<dbReference type="CDD" id="cd01801">
    <property type="entry name" value="Ubl_TECR_like"/>
    <property type="match status" value="1"/>
</dbReference>
<keyword evidence="5 9" id="KW-1133">Transmembrane helix</keyword>
<accession>A0A0H5R4D8</accession>
<feature type="transmembrane region" description="Helical" evidence="9">
    <location>
        <begin position="215"/>
        <end position="233"/>
    </location>
</feature>
<keyword evidence="3" id="KW-0444">Lipid biosynthesis</keyword>
<comment type="similarity">
    <text evidence="2">Belongs to the steroid 5-alpha reductase family.</text>
</comment>
<evidence type="ECO:0000256" key="6">
    <source>
        <dbReference type="ARBA" id="ARBA00023002"/>
    </source>
</evidence>
<keyword evidence="4 9" id="KW-0812">Transmembrane</keyword>
<evidence type="ECO:0000256" key="2">
    <source>
        <dbReference type="ARBA" id="ARBA00007742"/>
    </source>
</evidence>
<feature type="transmembrane region" description="Helical" evidence="9">
    <location>
        <begin position="183"/>
        <end position="203"/>
    </location>
</feature>
<evidence type="ECO:0000256" key="9">
    <source>
        <dbReference type="SAM" id="Phobius"/>
    </source>
</evidence>
<evidence type="ECO:0000256" key="5">
    <source>
        <dbReference type="ARBA" id="ARBA00022989"/>
    </source>
</evidence>
<dbReference type="GO" id="GO:0042761">
    <property type="term" value="P:very long-chain fatty acid biosynthetic process"/>
    <property type="evidence" value="ECO:0007669"/>
    <property type="project" value="TreeGrafter"/>
</dbReference>
<dbReference type="PROSITE" id="PS50244">
    <property type="entry name" value="S5A_REDUCTASE"/>
    <property type="match status" value="1"/>
</dbReference>
<feature type="non-terminal residue" evidence="11">
    <location>
        <position position="1"/>
    </location>
</feature>
<dbReference type="GO" id="GO:0016020">
    <property type="term" value="C:membrane"/>
    <property type="evidence" value="ECO:0007669"/>
    <property type="project" value="UniProtKB-SubCell"/>
</dbReference>
<dbReference type="AlphaFoldDB" id="A0A0H5R4D8"/>
<evidence type="ECO:0000256" key="4">
    <source>
        <dbReference type="ARBA" id="ARBA00022692"/>
    </source>
</evidence>
<evidence type="ECO:0000256" key="1">
    <source>
        <dbReference type="ARBA" id="ARBA00004141"/>
    </source>
</evidence>
<dbReference type="InterPro" id="IPR039357">
    <property type="entry name" value="SRD5A/TECR"/>
</dbReference>
<evidence type="ECO:0000256" key="3">
    <source>
        <dbReference type="ARBA" id="ARBA00022516"/>
    </source>
</evidence>
<organism evidence="11">
    <name type="scientific">Spongospora subterranea</name>
    <dbReference type="NCBI Taxonomy" id="70186"/>
    <lineage>
        <taxon>Eukaryota</taxon>
        <taxon>Sar</taxon>
        <taxon>Rhizaria</taxon>
        <taxon>Endomyxa</taxon>
        <taxon>Phytomyxea</taxon>
        <taxon>Plasmodiophorida</taxon>
        <taxon>Plasmodiophoridae</taxon>
        <taxon>Spongospora</taxon>
    </lineage>
</organism>
<feature type="domain" description="3-oxo-5-alpha-steroid 4-dehydrogenase C-terminal" evidence="10">
    <location>
        <begin position="177"/>
        <end position="323"/>
    </location>
</feature>
<dbReference type="PANTHER" id="PTHR10556:SF28">
    <property type="entry name" value="VERY-LONG-CHAIN ENOYL-COA REDUCTASE"/>
    <property type="match status" value="1"/>
</dbReference>
<keyword evidence="8 9" id="KW-0472">Membrane</keyword>
<sequence>VDGLGWSLTVVAARHPANPLTQMAIEANIVSRNGKELCRLTLDQDATVSELKKEFYRQNPKYPTCRQYFTVGSGVDRVALKNDKTQLSQYLNVQGASPITIAFKDLGPQVAWRTVFLVEYAGPLFVHLLVFFLPSLFYSVPVKSRHPIQWIALLLAVLHYVKRELETIFVHRFSTGTMPIMNIFKNSFHYWGLGGLFIAYFVYHPLYTPTVSLNTAYICAGVFIAAMLSNLHCHIILMNLRPAGSTIRRIPKGFLFEFISCPNYFFEIVAWSAFAVLTGALTSFFFVLVSAGQMYIWAINKHKAYRKEFPDYPKGRRALIPFVV</sequence>
<dbReference type="GO" id="GO:0016627">
    <property type="term" value="F:oxidoreductase activity, acting on the CH-CH group of donors"/>
    <property type="evidence" value="ECO:0007669"/>
    <property type="project" value="InterPro"/>
</dbReference>
<evidence type="ECO:0000313" key="11">
    <source>
        <dbReference type="EMBL" id="CRZ09070.1"/>
    </source>
</evidence>
<evidence type="ECO:0000259" key="10">
    <source>
        <dbReference type="Pfam" id="PF02544"/>
    </source>
</evidence>
<proteinExistence type="inferred from homology"/>
<dbReference type="PANTHER" id="PTHR10556">
    <property type="entry name" value="3-OXO-5-ALPHA-STEROID 4-DEHYDROGENASE"/>
    <property type="match status" value="1"/>
</dbReference>
<protein>
    <recommendedName>
        <fullName evidence="10">3-oxo-5-alpha-steroid 4-dehydrogenase C-terminal domain-containing protein</fullName>
    </recommendedName>
</protein>